<name>A0A1V9FCT0_9BACT</name>
<dbReference type="AlphaFoldDB" id="A0A1V9FCT0"/>
<evidence type="ECO:0000313" key="1">
    <source>
        <dbReference type="EMBL" id="OQP56175.1"/>
    </source>
</evidence>
<reference evidence="2" key="1">
    <citation type="submission" date="2016-04" db="EMBL/GenBank/DDBJ databases">
        <authorList>
            <person name="Chen L."/>
            <person name="Zhuang W."/>
            <person name="Wang G."/>
        </authorList>
    </citation>
    <scope>NUCLEOTIDE SEQUENCE [LARGE SCALE GENOMIC DNA]</scope>
    <source>
        <strain evidence="2">208</strain>
    </source>
</reference>
<comment type="caution">
    <text evidence="1">The sequence shown here is derived from an EMBL/GenBank/DDBJ whole genome shotgun (WGS) entry which is preliminary data.</text>
</comment>
<organism evidence="1 2">
    <name type="scientific">Niastella populi</name>
    <dbReference type="NCBI Taxonomy" id="550983"/>
    <lineage>
        <taxon>Bacteria</taxon>
        <taxon>Pseudomonadati</taxon>
        <taxon>Bacteroidota</taxon>
        <taxon>Chitinophagia</taxon>
        <taxon>Chitinophagales</taxon>
        <taxon>Chitinophagaceae</taxon>
        <taxon>Niastella</taxon>
    </lineage>
</organism>
<keyword evidence="2" id="KW-1185">Reference proteome</keyword>
<accession>A0A1V9FCT0</accession>
<dbReference type="EMBL" id="LWBP01000203">
    <property type="protein sequence ID" value="OQP56175.1"/>
    <property type="molecule type" value="Genomic_DNA"/>
</dbReference>
<sequence length="73" mass="8299">MFFLNSQIPNVKDYILSKYGLVLITGMHPTFNLNIRGELIDTYTIDNPNPIYIEFEDSIVYSGICRLPPNSAS</sequence>
<proteinExistence type="predicted"/>
<dbReference type="Proteomes" id="UP000192276">
    <property type="component" value="Unassembled WGS sequence"/>
</dbReference>
<evidence type="ECO:0000313" key="2">
    <source>
        <dbReference type="Proteomes" id="UP000192276"/>
    </source>
</evidence>
<protein>
    <submittedName>
        <fullName evidence="1">Uncharacterized protein</fullName>
    </submittedName>
</protein>
<gene>
    <name evidence="1" type="ORF">A4R26_26410</name>
</gene>